<dbReference type="Pfam" id="PF00391">
    <property type="entry name" value="PEP-utilizers"/>
    <property type="match status" value="1"/>
</dbReference>
<dbReference type="Proteomes" id="UP000176751">
    <property type="component" value="Unassembled WGS sequence"/>
</dbReference>
<dbReference type="PANTHER" id="PTHR43615">
    <property type="entry name" value="PHOSPHOENOLPYRUVATE SYNTHASE-RELATED"/>
    <property type="match status" value="1"/>
</dbReference>
<evidence type="ECO:0000259" key="1">
    <source>
        <dbReference type="Pfam" id="PF00391"/>
    </source>
</evidence>
<dbReference type="InterPro" id="IPR008279">
    <property type="entry name" value="PEP-util_enz_mobile_dom"/>
</dbReference>
<feature type="domain" description="PEP-utilising enzyme mobile" evidence="1">
    <location>
        <begin position="280"/>
        <end position="350"/>
    </location>
</feature>
<evidence type="ECO:0000313" key="2">
    <source>
        <dbReference type="EMBL" id="OGE02904.1"/>
    </source>
</evidence>
<name>A0A1F5HFE2_9BACT</name>
<reference evidence="2 3" key="1">
    <citation type="journal article" date="2016" name="Nat. Commun.">
        <title>Thousands of microbial genomes shed light on interconnected biogeochemical processes in an aquifer system.</title>
        <authorList>
            <person name="Anantharaman K."/>
            <person name="Brown C.T."/>
            <person name="Hug L.A."/>
            <person name="Sharon I."/>
            <person name="Castelle C.J."/>
            <person name="Probst A.J."/>
            <person name="Thomas B.C."/>
            <person name="Singh A."/>
            <person name="Wilkins M.J."/>
            <person name="Karaoz U."/>
            <person name="Brodie E.L."/>
            <person name="Williams K.H."/>
            <person name="Hubbard S.S."/>
            <person name="Banfield J.F."/>
        </authorList>
    </citation>
    <scope>NUCLEOTIDE SEQUENCE [LARGE SCALE GENOMIC DNA]</scope>
</reference>
<gene>
    <name evidence="2" type="ORF">A2196_03535</name>
</gene>
<dbReference type="Gene3D" id="3.50.30.10">
    <property type="entry name" value="Phosphohistidine domain"/>
    <property type="match status" value="1"/>
</dbReference>
<organism evidence="2 3">
    <name type="scientific">Candidatus Curtissbacteria bacterium RIFOXYA1_FULL_41_14</name>
    <dbReference type="NCBI Taxonomy" id="1797737"/>
    <lineage>
        <taxon>Bacteria</taxon>
        <taxon>Candidatus Curtissiibacteriota</taxon>
    </lineage>
</organism>
<dbReference type="STRING" id="1797737.A2196_03535"/>
<sequence>MKFNKDDYTLSFLAHGVSIFVADIHVDVYKELKVLFLIDNGIFKQYFTNKAYEAALDRGLNFYSDKNAFKNYRKALKQHCDKFEKFFIEKIKGKNRLTLEIVRTFFAYTIKLCKDYTYMNVEFTDKAFANQEDNPIVKKNLSGVAEFKEWVRSYMDKVLFELDGYLNELFEILSKQFELKSYVFHNLTQREIMDLYDGKQPNGDIASKRQEAFVINYNRQYLYEGDKAEAIIKMFRDNVSGTHSVTGRIASSGKAVGPVKIISVDYADLGILHQEIARMNKGDVLIAETTSPELILACKKAAAIVTDVGGLLSHAAIVSREFGIPCIVATGNATKVFKDGDIVEINTEKGTVTKIK</sequence>
<dbReference type="GO" id="GO:0016772">
    <property type="term" value="F:transferase activity, transferring phosphorus-containing groups"/>
    <property type="evidence" value="ECO:0007669"/>
    <property type="project" value="InterPro"/>
</dbReference>
<dbReference type="PANTHER" id="PTHR43615:SF1">
    <property type="entry name" value="PPDK_N DOMAIN-CONTAINING PROTEIN"/>
    <property type="match status" value="1"/>
</dbReference>
<dbReference type="SUPFAM" id="SSF52009">
    <property type="entry name" value="Phosphohistidine domain"/>
    <property type="match status" value="1"/>
</dbReference>
<accession>A0A1F5HFE2</accession>
<dbReference type="EMBL" id="MFCA01000007">
    <property type="protein sequence ID" value="OGE02904.1"/>
    <property type="molecule type" value="Genomic_DNA"/>
</dbReference>
<comment type="caution">
    <text evidence="2">The sequence shown here is derived from an EMBL/GenBank/DDBJ whole genome shotgun (WGS) entry which is preliminary data.</text>
</comment>
<evidence type="ECO:0000313" key="3">
    <source>
        <dbReference type="Proteomes" id="UP000176751"/>
    </source>
</evidence>
<protein>
    <recommendedName>
        <fullName evidence="1">PEP-utilising enzyme mobile domain-containing protein</fullName>
    </recommendedName>
</protein>
<dbReference type="AlphaFoldDB" id="A0A1F5HFE2"/>
<proteinExistence type="predicted"/>
<dbReference type="InterPro" id="IPR036637">
    <property type="entry name" value="Phosphohistidine_dom_sf"/>
</dbReference>
<dbReference type="InterPro" id="IPR051549">
    <property type="entry name" value="PEP_Utilizing_Enz"/>
</dbReference>